<protein>
    <submittedName>
        <fullName evidence="1">CxxH/CxxC protein (TIGR04129 family)</fullName>
    </submittedName>
</protein>
<keyword evidence="2" id="KW-1185">Reference proteome</keyword>
<dbReference type="Pfam" id="PF14116">
    <property type="entry name" value="YyzF"/>
    <property type="match status" value="1"/>
</dbReference>
<dbReference type="InterPro" id="IPR025626">
    <property type="entry name" value="YyzF"/>
</dbReference>
<reference evidence="1 2" key="1">
    <citation type="submission" date="2024-06" db="EMBL/GenBank/DDBJ databases">
        <title>Genomic Encyclopedia of Type Strains, Phase IV (KMG-IV): sequencing the most valuable type-strain genomes for metagenomic binning, comparative biology and taxonomic classification.</title>
        <authorList>
            <person name="Goeker M."/>
        </authorList>
    </citation>
    <scope>NUCLEOTIDE SEQUENCE [LARGE SCALE GENOMIC DNA]</scope>
    <source>
        <strain evidence="1 2">DSM 26128</strain>
    </source>
</reference>
<evidence type="ECO:0000313" key="2">
    <source>
        <dbReference type="Proteomes" id="UP001549099"/>
    </source>
</evidence>
<dbReference type="Proteomes" id="UP001549099">
    <property type="component" value="Unassembled WGS sequence"/>
</dbReference>
<gene>
    <name evidence="1" type="ORF">ABID49_001809</name>
</gene>
<evidence type="ECO:0000313" key="1">
    <source>
        <dbReference type="EMBL" id="MET3575903.1"/>
    </source>
</evidence>
<sequence>MEKIRINSCETHIYRALDEVTAKTENFPDMEKIYTEEELSTVCDYCAQAAIYVVSNT</sequence>
<dbReference type="EMBL" id="JBEPLW010000013">
    <property type="protein sequence ID" value="MET3575903.1"/>
    <property type="molecule type" value="Genomic_DNA"/>
</dbReference>
<name>A0ABV2GCA7_9BACL</name>
<accession>A0ABV2GCA7</accession>
<dbReference type="NCBIfam" id="TIGR04129">
    <property type="entry name" value="CxxH_BA5709"/>
    <property type="match status" value="1"/>
</dbReference>
<organism evidence="1 2">
    <name type="scientific">Bhargavaea ullalensis</name>
    <dbReference type="NCBI Taxonomy" id="1265685"/>
    <lineage>
        <taxon>Bacteria</taxon>
        <taxon>Bacillati</taxon>
        <taxon>Bacillota</taxon>
        <taxon>Bacilli</taxon>
        <taxon>Bacillales</taxon>
        <taxon>Caryophanaceae</taxon>
        <taxon>Bhargavaea</taxon>
    </lineage>
</organism>
<proteinExistence type="predicted"/>
<comment type="caution">
    <text evidence="1">The sequence shown here is derived from an EMBL/GenBank/DDBJ whole genome shotgun (WGS) entry which is preliminary data.</text>
</comment>